<dbReference type="InterPro" id="IPR029058">
    <property type="entry name" value="AB_hydrolase_fold"/>
</dbReference>
<dbReference type="PANTHER" id="PTHR22576">
    <property type="entry name" value="MUCOSA ASSOCIATED LYMPHOID TISSUE LYMPHOMA TRANSLOCATION PROTEIN 1/PARACASPASE"/>
    <property type="match status" value="1"/>
</dbReference>
<dbReference type="SUPFAM" id="SSF53474">
    <property type="entry name" value="alpha/beta-Hydrolases"/>
    <property type="match status" value="1"/>
</dbReference>
<dbReference type="SUPFAM" id="SSF52129">
    <property type="entry name" value="Caspase-like"/>
    <property type="match status" value="1"/>
</dbReference>
<feature type="domain" description="Peptidase C14 caspase" evidence="1">
    <location>
        <begin position="8"/>
        <end position="217"/>
    </location>
</feature>
<reference evidence="3 4" key="1">
    <citation type="submission" date="2016-10" db="EMBL/GenBank/DDBJ databases">
        <authorList>
            <person name="de Groot N.N."/>
        </authorList>
    </citation>
    <scope>NUCLEOTIDE SEQUENCE [LARGE SCALE GENOMIC DNA]</scope>
    <source>
        <strain evidence="3 4">DSM 21019</strain>
    </source>
</reference>
<dbReference type="AlphaFoldDB" id="A0A1I6FW41"/>
<dbReference type="RefSeq" id="WP_092980841.1">
    <property type="nucleotide sequence ID" value="NZ_FOYQ01000001.1"/>
</dbReference>
<dbReference type="Pfam" id="PF00656">
    <property type="entry name" value="Peptidase_C14"/>
    <property type="match status" value="1"/>
</dbReference>
<evidence type="ECO:0000259" key="2">
    <source>
        <dbReference type="Pfam" id="PF05057"/>
    </source>
</evidence>
<dbReference type="GO" id="GO:0004197">
    <property type="term" value="F:cysteine-type endopeptidase activity"/>
    <property type="evidence" value="ECO:0007669"/>
    <property type="project" value="InterPro"/>
</dbReference>
<dbReference type="STRING" id="400055.SAMN04490243_0785"/>
<proteinExistence type="predicted"/>
<dbReference type="Proteomes" id="UP000199534">
    <property type="component" value="Unassembled WGS sequence"/>
</dbReference>
<protein>
    <submittedName>
        <fullName evidence="3">PGAP1-like protein</fullName>
    </submittedName>
</protein>
<dbReference type="Pfam" id="PF05057">
    <property type="entry name" value="DUF676"/>
    <property type="match status" value="1"/>
</dbReference>
<dbReference type="InterPro" id="IPR029030">
    <property type="entry name" value="Caspase-like_dom_sf"/>
</dbReference>
<feature type="domain" description="DUF676" evidence="2">
    <location>
        <begin position="365"/>
        <end position="415"/>
    </location>
</feature>
<evidence type="ECO:0000313" key="4">
    <source>
        <dbReference type="Proteomes" id="UP000199534"/>
    </source>
</evidence>
<dbReference type="InterPro" id="IPR046880">
    <property type="entry name" value="TPR-S"/>
</dbReference>
<dbReference type="OrthoDB" id="596779at2"/>
<sequence length="750" mass="83343">MSQLNNAHALLIGIDYEDGLDTRGDAKDLAAMLTDPTRCGYPEENVSLLLGEEADRKGILNAFDKLIERTDDQSAVFLYYSGHGDVLDDVFHFVPYGIVEGMEYDDYTAAWVTAAEVREKINALATRRLIFFMDCCHATGMAVGGFDPRISGENSSDSEGEPAFDKMEGLAQKVDNEKGISIIASCKEDQLSYQLNADKNSLFTKYLLKALNGEHLSEFHDPYVRILEVAGYLLRKVPERLQQEALACDPPLDIAQEPYVNLEMYDNFILSYIPEDKRKGMEVGDLPPAPADTAQSKKPPRLIFRESDDANNLILFLHGFTGEAGDTFGTLPDLLMKDPELEGWDMKPFGYSQFIQPEHGKHVWGGSTDIQRISDYLRTSMKYKFDKYDRIALIGHGLGGLIAQRALLDLPEAQSKKISHLILMACPSGGIPEESIDSTWKEDFADIGAQSEFIQSLRSQWSEKFGAEPPFRLTVAAAAADPFVTVEAALNPFENDVCNLLSANHFSIVKPADTEDEGYRLVRESLTRSEFFAQFGDPRERNLTLGNYEAVVKDLLPRANELDPHGLRQLIFGLEGLDRRDEALKILDSHPAAAESSDLMGIIGGRFKRDYLKKPNKQDGESAQVYYSLALEIAMDQDNKEQVYYHAINLAFLSLVIAENRNQMRAYAQQAKTAAEQSPDSLWKTATVAEADLYLGNTEAAREGYQQAAHGAGIREKISIHLNAASAGARLLSGTAAKDFDQFLKSTFLT</sequence>
<dbReference type="InterPro" id="IPR007751">
    <property type="entry name" value="DUF676_lipase-like"/>
</dbReference>
<evidence type="ECO:0000313" key="3">
    <source>
        <dbReference type="EMBL" id="SFR34140.1"/>
    </source>
</evidence>
<gene>
    <name evidence="3" type="ORF">SAMN04490243_0785</name>
</gene>
<dbReference type="GO" id="GO:0006508">
    <property type="term" value="P:proteolysis"/>
    <property type="evidence" value="ECO:0007669"/>
    <property type="project" value="InterPro"/>
</dbReference>
<evidence type="ECO:0000259" key="1">
    <source>
        <dbReference type="Pfam" id="PF00656"/>
    </source>
</evidence>
<dbReference type="InterPro" id="IPR052039">
    <property type="entry name" value="Caspase-related_regulators"/>
</dbReference>
<keyword evidence="4" id="KW-1185">Reference proteome</keyword>
<name>A0A1I6FW41_9FLAO</name>
<dbReference type="Pfam" id="PF20308">
    <property type="entry name" value="TPR-S"/>
    <property type="match status" value="1"/>
</dbReference>
<organism evidence="3 4">
    <name type="scientific">Robiginitalea myxolifaciens</name>
    <dbReference type="NCBI Taxonomy" id="400055"/>
    <lineage>
        <taxon>Bacteria</taxon>
        <taxon>Pseudomonadati</taxon>
        <taxon>Bacteroidota</taxon>
        <taxon>Flavobacteriia</taxon>
        <taxon>Flavobacteriales</taxon>
        <taxon>Flavobacteriaceae</taxon>
        <taxon>Robiginitalea</taxon>
    </lineage>
</organism>
<dbReference type="PANTHER" id="PTHR22576:SF37">
    <property type="entry name" value="MUCOSA-ASSOCIATED LYMPHOID TISSUE LYMPHOMA TRANSLOCATION PROTEIN 1"/>
    <property type="match status" value="1"/>
</dbReference>
<dbReference type="Gene3D" id="3.40.50.1820">
    <property type="entry name" value="alpha/beta hydrolase"/>
    <property type="match status" value="1"/>
</dbReference>
<dbReference type="Gene3D" id="3.40.50.1460">
    <property type="match status" value="1"/>
</dbReference>
<dbReference type="EMBL" id="FOYQ01000001">
    <property type="protein sequence ID" value="SFR34140.1"/>
    <property type="molecule type" value="Genomic_DNA"/>
</dbReference>
<dbReference type="InterPro" id="IPR011600">
    <property type="entry name" value="Pept_C14_caspase"/>
</dbReference>
<accession>A0A1I6FW41</accession>